<evidence type="ECO:0000256" key="9">
    <source>
        <dbReference type="PIRSR" id="PIRSR000183-2"/>
    </source>
</evidence>
<sequence>MKIGIVKEIKKGEARVGMTPENVRKLVKEGHQVLVQKDAGLGSGYTNDEYTNAGASLVTQEKAWDVDMVVKVKEPLPAEYHYFKKDLIVWGFLHLAASKECVEAMRQAGTTAIAGETISEDGILALLKPMSAIAGRRAVFMGAYYLEKQHQGEGILLSGIEGIPAGNVVILGGGNAAINACDMAIGIGCHVTILELNNTQIAYLKEKYANDSVQVIESNTENLEKHIKEADVFISTILIPGARPPKIVKEYMVQSMKPGSVIVDIAIDQGGTVETVDHYTTHDNPVFIKHDVIHYAVPNMPGATPRTSTMALANGNIEYLLAIAKDGLENAIINKPALASGINIYKGTITYENLGSTLELDYKPLKEVLI</sequence>
<dbReference type="UniPathway" id="UPA00527">
    <property type="reaction ID" value="UER00585"/>
</dbReference>
<dbReference type="Pfam" id="PF05222">
    <property type="entry name" value="AlaDh_PNT_N"/>
    <property type="match status" value="1"/>
</dbReference>
<dbReference type="Proteomes" id="UP000175706">
    <property type="component" value="Unassembled WGS sequence"/>
</dbReference>
<gene>
    <name evidence="13" type="ORF">BWGOE8_56110</name>
</gene>
<evidence type="ECO:0000256" key="7">
    <source>
        <dbReference type="PIRNR" id="PIRNR000183"/>
    </source>
</evidence>
<dbReference type="PIRSF" id="PIRSF000183">
    <property type="entry name" value="Alanine_dh"/>
    <property type="match status" value="1"/>
</dbReference>
<keyword evidence="4 7" id="KW-0520">NAD</keyword>
<dbReference type="NCBIfam" id="TIGR00518">
    <property type="entry name" value="alaDH"/>
    <property type="match status" value="1"/>
</dbReference>
<dbReference type="InterPro" id="IPR036291">
    <property type="entry name" value="NAD(P)-bd_dom_sf"/>
</dbReference>
<evidence type="ECO:0000256" key="10">
    <source>
        <dbReference type="PIRSR" id="PIRSR000183-3"/>
    </source>
</evidence>
<dbReference type="PATRIC" id="fig|86662.25.peg.5776"/>
<evidence type="ECO:0000256" key="4">
    <source>
        <dbReference type="ARBA" id="ARBA00023027"/>
    </source>
</evidence>
<dbReference type="InterPro" id="IPR007886">
    <property type="entry name" value="AlaDH/PNT_N"/>
</dbReference>
<dbReference type="SMART" id="SM01003">
    <property type="entry name" value="AlaDh_PNT_N"/>
    <property type="match status" value="1"/>
</dbReference>
<feature type="binding site" evidence="9">
    <location>
        <position position="73"/>
    </location>
    <ligand>
        <name>substrate</name>
    </ligand>
</feature>
<organism evidence="13 14">
    <name type="scientific">Bacillus mycoides</name>
    <dbReference type="NCBI Taxonomy" id="1405"/>
    <lineage>
        <taxon>Bacteria</taxon>
        <taxon>Bacillati</taxon>
        <taxon>Bacillota</taxon>
        <taxon>Bacilli</taxon>
        <taxon>Bacillales</taxon>
        <taxon>Bacillaceae</taxon>
        <taxon>Bacillus</taxon>
        <taxon>Bacillus cereus group</taxon>
    </lineage>
</organism>
<dbReference type="AlphaFoldDB" id="A0A1E8AYR9"/>
<evidence type="ECO:0000256" key="1">
    <source>
        <dbReference type="ARBA" id="ARBA00005206"/>
    </source>
</evidence>
<dbReference type="EMBL" id="LXLT01000087">
    <property type="protein sequence ID" value="OFD70421.1"/>
    <property type="molecule type" value="Genomic_DNA"/>
</dbReference>
<accession>A0A1E8AYR9</accession>
<dbReference type="GO" id="GO:0000166">
    <property type="term" value="F:nucleotide binding"/>
    <property type="evidence" value="ECO:0007669"/>
    <property type="project" value="UniProtKB-KW"/>
</dbReference>
<keyword evidence="3 7" id="KW-0560">Oxidoreductase</keyword>
<dbReference type="InterPro" id="IPR008142">
    <property type="entry name" value="AlaDH/PNT_CS1"/>
</dbReference>
<dbReference type="InterPro" id="IPR008141">
    <property type="entry name" value="Ala_DH"/>
</dbReference>
<comment type="pathway">
    <text evidence="1">Amino-acid degradation; L-alanine degradation via dehydrogenase pathway; NH(3) and pyruvate from L-alanine: step 1/1.</text>
</comment>
<dbReference type="GO" id="GO:0000286">
    <property type="term" value="F:alanine dehydrogenase activity"/>
    <property type="evidence" value="ECO:0007669"/>
    <property type="project" value="UniProtKB-UniRule"/>
</dbReference>
<dbReference type="Gene3D" id="3.40.50.720">
    <property type="entry name" value="NAD(P)-binding Rossmann-like Domain"/>
    <property type="match status" value="2"/>
</dbReference>
<dbReference type="InterPro" id="IPR007698">
    <property type="entry name" value="AlaDH/PNT_NAD(H)-bd"/>
</dbReference>
<evidence type="ECO:0000256" key="5">
    <source>
        <dbReference type="ARBA" id="ARBA00049277"/>
    </source>
</evidence>
<comment type="function">
    <text evidence="6">May play a role in cell wall synthesis as L-alanine is an important constituent of the peptidoglycan layer.</text>
</comment>
<feature type="binding site" evidence="10">
    <location>
        <position position="218"/>
    </location>
    <ligand>
        <name>NAD(+)</name>
        <dbReference type="ChEBI" id="CHEBI:57540"/>
    </ligand>
</feature>
<dbReference type="PANTHER" id="PTHR42795:SF1">
    <property type="entry name" value="ALANINE DEHYDROGENASE"/>
    <property type="match status" value="1"/>
</dbReference>
<feature type="domain" description="Alanine dehydrogenase/pyridine nucleotide transhydrogenase N-terminal" evidence="12">
    <location>
        <begin position="4"/>
        <end position="134"/>
    </location>
</feature>
<dbReference type="EC" id="1.4.1.1" evidence="7"/>
<dbReference type="PANTHER" id="PTHR42795">
    <property type="entry name" value="ALANINE DEHYDROGENASE"/>
    <property type="match status" value="1"/>
</dbReference>
<evidence type="ECO:0000256" key="6">
    <source>
        <dbReference type="ARBA" id="ARBA00056662"/>
    </source>
</evidence>
<dbReference type="SUPFAM" id="SSF51735">
    <property type="entry name" value="NAD(P)-binding Rossmann-fold domains"/>
    <property type="match status" value="1"/>
</dbReference>
<comment type="similarity">
    <text evidence="2 7">Belongs to the AlaDH/PNT family.</text>
</comment>
<dbReference type="Pfam" id="PF01262">
    <property type="entry name" value="AlaDh_PNT_C"/>
    <property type="match status" value="1"/>
</dbReference>
<dbReference type="SMART" id="SM01002">
    <property type="entry name" value="AlaDh_PNT_C"/>
    <property type="match status" value="1"/>
</dbReference>
<evidence type="ECO:0000259" key="12">
    <source>
        <dbReference type="SMART" id="SM01003"/>
    </source>
</evidence>
<evidence type="ECO:0000313" key="13">
    <source>
        <dbReference type="EMBL" id="OFD70421.1"/>
    </source>
</evidence>
<dbReference type="SUPFAM" id="SSF52283">
    <property type="entry name" value="Formate/glycerate dehydrogenase catalytic domain-like"/>
    <property type="match status" value="1"/>
</dbReference>
<proteinExistence type="inferred from homology"/>
<feature type="active site" description="Proton donor/acceptor" evidence="8">
    <location>
        <position position="94"/>
    </location>
</feature>
<feature type="binding site" evidence="10">
    <location>
        <begin position="297"/>
        <end position="300"/>
    </location>
    <ligand>
        <name>NAD(+)</name>
        <dbReference type="ChEBI" id="CHEBI:57540"/>
    </ligand>
</feature>
<evidence type="ECO:0000313" key="14">
    <source>
        <dbReference type="Proteomes" id="UP000175706"/>
    </source>
</evidence>
<feature type="binding site" evidence="10">
    <location>
        <begin position="237"/>
        <end position="238"/>
    </location>
    <ligand>
        <name>NAD(+)</name>
        <dbReference type="ChEBI" id="CHEBI:57540"/>
    </ligand>
</feature>
<comment type="caution">
    <text evidence="13">The sequence shown here is derived from an EMBL/GenBank/DDBJ whole genome shotgun (WGS) entry which is preliminary data.</text>
</comment>
<evidence type="ECO:0000256" key="2">
    <source>
        <dbReference type="ARBA" id="ARBA00005689"/>
    </source>
</evidence>
<dbReference type="GO" id="GO:0042853">
    <property type="term" value="P:L-alanine catabolic process"/>
    <property type="evidence" value="ECO:0007669"/>
    <property type="project" value="UniProtKB-UniPathway"/>
</dbReference>
<feature type="domain" description="Alanine dehydrogenase/pyridine nucleotide transhydrogenase NAD(H)-binding" evidence="11">
    <location>
        <begin position="146"/>
        <end position="296"/>
    </location>
</feature>
<protein>
    <recommendedName>
        <fullName evidence="7">Alanine dehydrogenase</fullName>
        <ecNumber evidence="7">1.4.1.1</ecNumber>
    </recommendedName>
</protein>
<evidence type="ECO:0000256" key="3">
    <source>
        <dbReference type="ARBA" id="ARBA00023002"/>
    </source>
</evidence>
<keyword evidence="10" id="KW-0547">Nucleotide-binding</keyword>
<feature type="binding site" evidence="9">
    <location>
        <position position="15"/>
    </location>
    <ligand>
        <name>substrate</name>
    </ligand>
</feature>
<dbReference type="FunFam" id="3.40.50.720:FF:000433">
    <property type="entry name" value="Alanine dehydrogenase 1"/>
    <property type="match status" value="1"/>
</dbReference>
<dbReference type="RefSeq" id="WP_070145997.1">
    <property type="nucleotide sequence ID" value="NZ_LXLT01000087.1"/>
</dbReference>
<name>A0A1E8AYR9_BACMY</name>
<comment type="catalytic activity">
    <reaction evidence="5 7">
        <text>L-alanine + NAD(+) + H2O = pyruvate + NH4(+) + NADH + H(+)</text>
        <dbReference type="Rhea" id="RHEA:18405"/>
        <dbReference type="ChEBI" id="CHEBI:15361"/>
        <dbReference type="ChEBI" id="CHEBI:15377"/>
        <dbReference type="ChEBI" id="CHEBI:15378"/>
        <dbReference type="ChEBI" id="CHEBI:28938"/>
        <dbReference type="ChEBI" id="CHEBI:57540"/>
        <dbReference type="ChEBI" id="CHEBI:57945"/>
        <dbReference type="ChEBI" id="CHEBI:57972"/>
        <dbReference type="EC" id="1.4.1.1"/>
    </reaction>
</comment>
<feature type="binding site" evidence="10">
    <location>
        <position position="131"/>
    </location>
    <ligand>
        <name>NAD(+)</name>
        <dbReference type="ChEBI" id="CHEBI:57540"/>
    </ligand>
</feature>
<evidence type="ECO:0000259" key="11">
    <source>
        <dbReference type="SMART" id="SM01002"/>
    </source>
</evidence>
<dbReference type="PROSITE" id="PS00836">
    <property type="entry name" value="ALADH_PNT_1"/>
    <property type="match status" value="1"/>
</dbReference>
<dbReference type="CDD" id="cd05305">
    <property type="entry name" value="L-AlaDH"/>
    <property type="match status" value="1"/>
</dbReference>
<reference evidence="13 14" key="1">
    <citation type="submission" date="2016-05" db="EMBL/GenBank/DDBJ databases">
        <title>Bacillus thuringiensis and Bacillus weihenstephanensis as novel biocontrol agents of wilt causing Verticillium species.</title>
        <authorList>
            <person name="Hollensteiner J."/>
            <person name="Wemheuer F."/>
            <person name="Harting R."/>
            <person name="Kolarzyk A."/>
            <person name="Diaz-Valerio S."/>
            <person name="Poehlein A."/>
            <person name="Brzuszkiewicz E."/>
            <person name="Nesemann K."/>
            <person name="Braus-Stromeyer S."/>
            <person name="Braus G."/>
            <person name="Daniel R."/>
            <person name="Liesegang H."/>
        </authorList>
    </citation>
    <scope>NUCLEOTIDE SEQUENCE [LARGE SCALE GENOMIC DNA]</scope>
    <source>
        <strain evidence="13 14">GOE8</strain>
    </source>
</reference>
<evidence type="ECO:0000256" key="8">
    <source>
        <dbReference type="PIRSR" id="PIRSR000183-1"/>
    </source>
</evidence>
<feature type="binding site" evidence="10">
    <location>
        <begin position="265"/>
        <end position="268"/>
    </location>
    <ligand>
        <name>NAD(+)</name>
        <dbReference type="ChEBI" id="CHEBI:57540"/>
    </ligand>
</feature>
<feature type="active site" description="Proton donor/acceptor" evidence="8">
    <location>
        <position position="268"/>
    </location>
</feature>
<dbReference type="GO" id="GO:0005886">
    <property type="term" value="C:plasma membrane"/>
    <property type="evidence" value="ECO:0007669"/>
    <property type="project" value="TreeGrafter"/>
</dbReference>